<dbReference type="RefSeq" id="WP_114229805.1">
    <property type="nucleotide sequence ID" value="NZ_UFMQ01000003.1"/>
</dbReference>
<gene>
    <name evidence="1" type="ORF">SAMEA104305318_01103</name>
</gene>
<evidence type="ECO:0000313" key="1">
    <source>
        <dbReference type="EMBL" id="SST19924.1"/>
    </source>
</evidence>
<sequence>MNAQQLLKYQIIKRALEIYDEFSVVVAANFPDTFGEEDSNEIVLSKLNEDNIDLIFDELEYDDAMQDGREEVRCTGCVTDLKPKNWSRHFEIDAVAKNINGTWVAWDYYYGGGKYSEPESIEWIGDARIVNCEEVQVMKTEYYFSEVEA</sequence>
<accession>A0A335FIR8</accession>
<name>A0A335FIR8_ACIBA</name>
<dbReference type="EMBL" id="UFMQ01000003">
    <property type="protein sequence ID" value="SST19924.1"/>
    <property type="molecule type" value="Genomic_DNA"/>
</dbReference>
<dbReference type="Proteomes" id="UP000252694">
    <property type="component" value="Unassembled WGS sequence"/>
</dbReference>
<reference evidence="1 2" key="1">
    <citation type="submission" date="2018-07" db="EMBL/GenBank/DDBJ databases">
        <authorList>
            <consortium name="Pathogen Informatics"/>
        </authorList>
    </citation>
    <scope>NUCLEOTIDE SEQUENCE [LARGE SCALE GENOMIC DNA]</scope>
    <source>
        <strain evidence="1 2">4300STDY7045823</strain>
    </source>
</reference>
<evidence type="ECO:0000313" key="2">
    <source>
        <dbReference type="Proteomes" id="UP000252694"/>
    </source>
</evidence>
<protein>
    <submittedName>
        <fullName evidence="1">Uncharacterized protein</fullName>
    </submittedName>
</protein>
<organism evidence="1 2">
    <name type="scientific">Acinetobacter baumannii</name>
    <dbReference type="NCBI Taxonomy" id="470"/>
    <lineage>
        <taxon>Bacteria</taxon>
        <taxon>Pseudomonadati</taxon>
        <taxon>Pseudomonadota</taxon>
        <taxon>Gammaproteobacteria</taxon>
        <taxon>Moraxellales</taxon>
        <taxon>Moraxellaceae</taxon>
        <taxon>Acinetobacter</taxon>
        <taxon>Acinetobacter calcoaceticus/baumannii complex</taxon>
    </lineage>
</organism>
<proteinExistence type="predicted"/>
<dbReference type="AlphaFoldDB" id="A0A335FIR8"/>